<sequence length="636" mass="68701">MRRIRIFALGIVSFFAVLMGTLLAPGTFVNRALSAALCTVFSFSSTVCTVNLAKSSDRVVAATPPTVERNISDWLVQRDPGEFDDAPSAPPGSNPQAPPFPQDPGPNQPVRPDFDADPNPVNPAAPSNNISLQELTGTFITSYYADSSPESLFYWTPVKVTETAEGLVAEFCDEDCVSGHKLSPNLKHLPLQETTIIEDEGLIVETAESQDGAAVWGEIKDKDSGEAIYFMSEKIADGKAISTRSNRPVASSLSRPELVQSKAIFATRSNFIQVDNTIPNSQPGKPNSIPLNKTGNLQNNVNLNKVTTNVPPTETLSIGNNNTSGQATFEVKGNPQLNNQRVRAPQSSTGTNSGSSQSDQEQLDRQKRAEAELKQKERLNQNPSNKPSPSVQEKLRKIGGNNPCPQARAEIKSVGVKVLSASHNLSEIASPASQISSIKVGANIFCPPSNLSKIATRASRALSKSSKLLGLIARGSRLALRVAGRFAVPLMIADLAFTAYEYCRDNPTVCKSIRDRIARALFPDSSPQQPQQTASVVTARISQVDDVARIYIDGKIVFEGFYAYGGKGGDTGWQPINVGSGRHQVRLVVENTYTGESGGWFEIKVNGELKINQGRPFQKDQITGTKYDQTTTLEVP</sequence>
<feature type="region of interest" description="Disordered" evidence="1">
    <location>
        <begin position="307"/>
        <end position="403"/>
    </location>
</feature>
<feature type="compositionally biased region" description="Low complexity" evidence="1">
    <location>
        <begin position="346"/>
        <end position="358"/>
    </location>
</feature>
<dbReference type="RefSeq" id="WP_141293457.1">
    <property type="nucleotide sequence ID" value="NZ_BJCD01000030.1"/>
</dbReference>
<feature type="compositionally biased region" description="Polar residues" evidence="1">
    <location>
        <begin position="380"/>
        <end position="391"/>
    </location>
</feature>
<protein>
    <submittedName>
        <fullName evidence="2">Uncharacterized protein</fullName>
    </submittedName>
</protein>
<feature type="compositionally biased region" description="Pro residues" evidence="1">
    <location>
        <begin position="88"/>
        <end position="109"/>
    </location>
</feature>
<evidence type="ECO:0000313" key="2">
    <source>
        <dbReference type="EMBL" id="GDZ92915.1"/>
    </source>
</evidence>
<dbReference type="AlphaFoldDB" id="A0A4P5ZSM4"/>
<feature type="compositionally biased region" description="Polar residues" evidence="1">
    <location>
        <begin position="311"/>
        <end position="327"/>
    </location>
</feature>
<organism evidence="2 3">
    <name type="scientific">Planktothrix agardhii CCAP 1459/11A</name>
    <dbReference type="NCBI Taxonomy" id="282420"/>
    <lineage>
        <taxon>Bacteria</taxon>
        <taxon>Bacillati</taxon>
        <taxon>Cyanobacteriota</taxon>
        <taxon>Cyanophyceae</taxon>
        <taxon>Oscillatoriophycideae</taxon>
        <taxon>Oscillatoriales</taxon>
        <taxon>Microcoleaceae</taxon>
        <taxon>Planktothrix</taxon>
    </lineage>
</organism>
<feature type="compositionally biased region" description="Low complexity" evidence="1">
    <location>
        <begin position="117"/>
        <end position="129"/>
    </location>
</feature>
<dbReference type="Proteomes" id="UP000299794">
    <property type="component" value="Unassembled WGS sequence"/>
</dbReference>
<accession>A0A4P5ZSM4</accession>
<feature type="compositionally biased region" description="Basic and acidic residues" evidence="1">
    <location>
        <begin position="362"/>
        <end position="379"/>
    </location>
</feature>
<name>A0A4P5ZSM4_PLAAG</name>
<comment type="caution">
    <text evidence="2">The sequence shown here is derived from an EMBL/GenBank/DDBJ whole genome shotgun (WGS) entry which is preliminary data.</text>
</comment>
<evidence type="ECO:0000313" key="3">
    <source>
        <dbReference type="Proteomes" id="UP000299794"/>
    </source>
</evidence>
<reference evidence="3" key="1">
    <citation type="submission" date="2019-02" db="EMBL/GenBank/DDBJ databases">
        <title>Draft genome sequence of Planktothrix agardhii NIES-905.</title>
        <authorList>
            <person name="Yamaguchi H."/>
            <person name="Suzuki S."/>
            <person name="Kawachi M."/>
        </authorList>
    </citation>
    <scope>NUCLEOTIDE SEQUENCE [LARGE SCALE GENOMIC DNA]</scope>
    <source>
        <strain evidence="3">CCAP 1459/11A</strain>
    </source>
</reference>
<feature type="region of interest" description="Disordered" evidence="1">
    <location>
        <begin position="76"/>
        <end position="129"/>
    </location>
</feature>
<gene>
    <name evidence="2" type="ORF">PA905_06120</name>
</gene>
<evidence type="ECO:0000256" key="1">
    <source>
        <dbReference type="SAM" id="MobiDB-lite"/>
    </source>
</evidence>
<proteinExistence type="predicted"/>
<dbReference type="EMBL" id="BJCD01000030">
    <property type="protein sequence ID" value="GDZ92915.1"/>
    <property type="molecule type" value="Genomic_DNA"/>
</dbReference>